<organism evidence="4 5">
    <name type="scientific">Candida orthopsilosis (strain 90-125)</name>
    <name type="common">Yeast</name>
    <dbReference type="NCBI Taxonomy" id="1136231"/>
    <lineage>
        <taxon>Eukaryota</taxon>
        <taxon>Fungi</taxon>
        <taxon>Dikarya</taxon>
        <taxon>Ascomycota</taxon>
        <taxon>Saccharomycotina</taxon>
        <taxon>Pichiomycetes</taxon>
        <taxon>Debaryomycetaceae</taxon>
        <taxon>Candida/Lodderomyces clade</taxon>
        <taxon>Candida</taxon>
    </lineage>
</organism>
<proteinExistence type="predicted"/>
<gene>
    <name evidence="4" type="ORF">CORT_0H01780</name>
</gene>
<dbReference type="InterPro" id="IPR042099">
    <property type="entry name" value="ANL_N_sf"/>
</dbReference>
<dbReference type="GO" id="GO:0016020">
    <property type="term" value="C:membrane"/>
    <property type="evidence" value="ECO:0007669"/>
    <property type="project" value="TreeGrafter"/>
</dbReference>
<keyword evidence="5" id="KW-1185">Reference proteome</keyword>
<dbReference type="PANTHER" id="PTHR43272:SF33">
    <property type="entry name" value="AMP-BINDING DOMAIN-CONTAINING PROTEIN-RELATED"/>
    <property type="match status" value="1"/>
</dbReference>
<dbReference type="InterPro" id="IPR000873">
    <property type="entry name" value="AMP-dep_synth/lig_dom"/>
</dbReference>
<dbReference type="GO" id="GO:0005524">
    <property type="term" value="F:ATP binding"/>
    <property type="evidence" value="ECO:0007669"/>
    <property type="project" value="UniProtKB-KW"/>
</dbReference>
<feature type="domain" description="AMP-dependent synthetase/ligase" evidence="3">
    <location>
        <begin position="177"/>
        <end position="563"/>
    </location>
</feature>
<dbReference type="KEGG" id="cot:CORT_0H01780"/>
<dbReference type="HOGENOM" id="CLU_000022_45_4_1"/>
<evidence type="ECO:0000313" key="4">
    <source>
        <dbReference type="EMBL" id="CCG25290.1"/>
    </source>
</evidence>
<dbReference type="EMBL" id="HE681726">
    <property type="protein sequence ID" value="CCG25290.1"/>
    <property type="molecule type" value="Genomic_DNA"/>
</dbReference>
<name>H8XB42_CANO9</name>
<evidence type="ECO:0000313" key="5">
    <source>
        <dbReference type="Proteomes" id="UP000005018"/>
    </source>
</evidence>
<dbReference type="Gene3D" id="3.40.50.12780">
    <property type="entry name" value="N-terminal domain of ligase-like"/>
    <property type="match status" value="1"/>
</dbReference>
<dbReference type="GO" id="GO:0004467">
    <property type="term" value="F:long-chain fatty acid-CoA ligase activity"/>
    <property type="evidence" value="ECO:0007669"/>
    <property type="project" value="TreeGrafter"/>
</dbReference>
<keyword evidence="1" id="KW-0547">Nucleotide-binding</keyword>
<keyword evidence="2" id="KW-0067">ATP-binding</keyword>
<accession>H8XB42</accession>
<evidence type="ECO:0000259" key="3">
    <source>
        <dbReference type="Pfam" id="PF00501"/>
    </source>
</evidence>
<evidence type="ECO:0000256" key="1">
    <source>
        <dbReference type="ARBA" id="ARBA00022741"/>
    </source>
</evidence>
<dbReference type="Proteomes" id="UP000005018">
    <property type="component" value="Chromosome 8"/>
</dbReference>
<sequence>MSLRLPSIADSNLDSLYAPDEKPEVFRNSNDLPLETLVNHILPIPQDIGGRAVKIPGTSKPGFSEIYRNGAFPNGVKSYLLPELNTYHAVFEATVKRHPDRPCLAHHEYDYENEEHKEKYVSSTYREVNDRKNNFAAGILFLLESNPYKNLNLEAHQKIINHARDYKSYDENDFSFVVTFYSGNRPEWIIADLACSSNSITSTALYDTLGPASSKFILQTTESPVVVCSKNKLETLIKMKSSNPKELEPLVALVSMDPLNAKEKKSDAALVQLADENNIKLYDFNQVVKTGEIFPRNETIPTPKTTFTLTFTSGTTGANPKGVVLSQKAVASAIQGYSILLPHHKDTKEFAFLPLAHIFERHMSASMFLCGGTVGFPRLGGTPQTLFEDLKLFKPTFFACVPRIFSKMETIIKASTIDSSSRINRALYSQAIEAKRSKQAKSGKGEHFIYDQTLIRNLRSRFGFDNMETCYTGGAPSAPESIEFLKASLGIGISQGYGLSESFAGIIMALPFHTPSMGTCGSISPMVEARLRELPEMGYRLSDKGGPRGELQLRGAQMFSHYYKNPEETKKSIDEDGWFSTGDVARITNEGWFIIIDRVKNFFKLAQGEYVTPEKVENLYLTCNSILTQVFAHGDFTQSYLVGIIGVDPVDIVNFLMEKCNIPASELDTEGKILKVCNTRKIRTQILLQLNTNIGSILNGFEKFANIYIEFEPLRLEREVVTPTSKLRRPIASKFFKPQIDAMYNEGSILKDLKL</sequence>
<dbReference type="eggNOG" id="KOG1256">
    <property type="taxonomic scope" value="Eukaryota"/>
</dbReference>
<dbReference type="Pfam" id="PF00501">
    <property type="entry name" value="AMP-binding"/>
    <property type="match status" value="1"/>
</dbReference>
<dbReference type="SUPFAM" id="SSF56801">
    <property type="entry name" value="Acetyl-CoA synthetase-like"/>
    <property type="match status" value="1"/>
</dbReference>
<dbReference type="RefSeq" id="XP_003871415.1">
    <property type="nucleotide sequence ID" value="XM_003871366.1"/>
</dbReference>
<dbReference type="PANTHER" id="PTHR43272">
    <property type="entry name" value="LONG-CHAIN-FATTY-ACID--COA LIGASE"/>
    <property type="match status" value="1"/>
</dbReference>
<dbReference type="GeneID" id="14542258"/>
<dbReference type="GO" id="GO:0005783">
    <property type="term" value="C:endoplasmic reticulum"/>
    <property type="evidence" value="ECO:0007669"/>
    <property type="project" value="TreeGrafter"/>
</dbReference>
<dbReference type="OrthoDB" id="1700726at2759"/>
<reference evidence="4 5" key="1">
    <citation type="journal article" date="2012" name="PLoS ONE">
        <title>Sequence and analysis of the genome of the pathogenic yeast Candida orthopsilosis.</title>
        <authorList>
            <person name="Riccombeni A."/>
            <person name="Vidanes G."/>
            <person name="Proux-Wera E."/>
            <person name="Wolfe K.H."/>
            <person name="Butler G."/>
        </authorList>
    </citation>
    <scope>NUCLEOTIDE SEQUENCE [LARGE SCALE GENOMIC DNA]</scope>
    <source>
        <strain evidence="4 5">Co 90-125</strain>
    </source>
</reference>
<dbReference type="AlphaFoldDB" id="H8XB42"/>
<protein>
    <submittedName>
        <fullName evidence="4">Faa2-3 predicted acyl CoA synthetase</fullName>
    </submittedName>
</protein>
<evidence type="ECO:0000256" key="2">
    <source>
        <dbReference type="ARBA" id="ARBA00022840"/>
    </source>
</evidence>